<feature type="transmembrane region" description="Helical" evidence="7">
    <location>
        <begin position="202"/>
        <end position="222"/>
    </location>
</feature>
<feature type="transmembrane region" description="Helical" evidence="7">
    <location>
        <begin position="89"/>
        <end position="112"/>
    </location>
</feature>
<dbReference type="InterPro" id="IPR023679">
    <property type="entry name" value="UPF0761_bac"/>
</dbReference>
<dbReference type="NCBIfam" id="TIGR00765">
    <property type="entry name" value="yihY_not_rbn"/>
    <property type="match status" value="1"/>
</dbReference>
<reference evidence="9 10" key="2">
    <citation type="submission" date="2018-11" db="EMBL/GenBank/DDBJ databases">
        <title>Genomic Encyclopedia of Type Strains, Phase IV (KMG-IV): sequencing the most valuable type-strain genomes for metagenomic binning, comparative biology and taxonomic classification.</title>
        <authorList>
            <person name="Goeker M."/>
        </authorList>
    </citation>
    <scope>NUCLEOTIDE SEQUENCE [LARGE SCALE GENOMIC DNA]</scope>
    <source>
        <strain evidence="9 10">DSM 25797</strain>
    </source>
</reference>
<dbReference type="PANTHER" id="PTHR30213:SF0">
    <property type="entry name" value="UPF0761 MEMBRANE PROTEIN YIHY"/>
    <property type="match status" value="1"/>
</dbReference>
<dbReference type="EMBL" id="RKQT01000006">
    <property type="protein sequence ID" value="RPE90939.1"/>
    <property type="molecule type" value="Genomic_DNA"/>
</dbReference>
<evidence type="ECO:0000313" key="9">
    <source>
        <dbReference type="EMBL" id="RPE90939.1"/>
    </source>
</evidence>
<reference evidence="8 11" key="1">
    <citation type="submission" date="2016-03" db="EMBL/GenBank/DDBJ databases">
        <authorList>
            <person name="Hansen M.J."/>
            <person name="Bojesen A.M."/>
            <person name="Planet P."/>
        </authorList>
    </citation>
    <scope>NUCLEOTIDE SEQUENCE [LARGE SCALE GENOMIC DNA]</scope>
    <source>
        <strain evidence="8 11">HPA 21</strain>
    </source>
</reference>
<organism evidence="8 11">
    <name type="scientific">Frederiksenia canicola</name>
    <dbReference type="NCBI Taxonomy" id="123824"/>
    <lineage>
        <taxon>Bacteria</taxon>
        <taxon>Pseudomonadati</taxon>
        <taxon>Pseudomonadota</taxon>
        <taxon>Gammaproteobacteria</taxon>
        <taxon>Pasteurellales</taxon>
        <taxon>Pasteurellaceae</taxon>
        <taxon>Frederiksenia</taxon>
    </lineage>
</organism>
<dbReference type="EMBL" id="CP015029">
    <property type="protein sequence ID" value="QIM64523.1"/>
    <property type="molecule type" value="Genomic_DNA"/>
</dbReference>
<comment type="similarity">
    <text evidence="7">Belongs to the UPF0761 family.</text>
</comment>
<evidence type="ECO:0000256" key="2">
    <source>
        <dbReference type="ARBA" id="ARBA00022475"/>
    </source>
</evidence>
<evidence type="ECO:0000256" key="7">
    <source>
        <dbReference type="HAMAP-Rule" id="MF_00672"/>
    </source>
</evidence>
<dbReference type="PIRSF" id="PIRSF035875">
    <property type="entry name" value="RNase_BN"/>
    <property type="match status" value="1"/>
</dbReference>
<comment type="subcellular location">
    <subcellularLocation>
        <location evidence="1 7">Cell membrane</location>
        <topology evidence="1 7">Multi-pass membrane protein</topology>
    </subcellularLocation>
</comment>
<dbReference type="AlphaFoldDB" id="A0AAE6X4N3"/>
<dbReference type="RefSeq" id="WP_123957526.1">
    <property type="nucleotide sequence ID" value="NZ_CP015029.1"/>
</dbReference>
<sequence length="282" mass="31797">MNNLLFFFKLLFFRFQQNKIGIYSGYLTYSTLLAMVPLIMVVFSIFTLMPIFQEASNMLKELVYDNFAPSASDLVAQYLDLFVENSKKMGLISILGLVVVAVMLISSIDNALNEIWHNTKVRPIVLSFVIYLFVLIFGPILAGASIAISSYILSFKLFDTNGVIPFSHHLLSLMPFFLTWLMFSLVYTIVPNTKVKFKHSAIGALIAGLFFTLGKEIFVWYITTFPSYQAIYGVLATIPIMIVWIHLSWKVVLLGGQIASVLKDMELIEMGQLANPLAKENT</sequence>
<dbReference type="GO" id="GO:0005886">
    <property type="term" value="C:plasma membrane"/>
    <property type="evidence" value="ECO:0007669"/>
    <property type="project" value="UniProtKB-SubCell"/>
</dbReference>
<keyword evidence="2 7" id="KW-1003">Cell membrane</keyword>
<feature type="transmembrane region" description="Helical" evidence="7">
    <location>
        <begin position="20"/>
        <end position="52"/>
    </location>
</feature>
<evidence type="ECO:0000256" key="3">
    <source>
        <dbReference type="ARBA" id="ARBA00022519"/>
    </source>
</evidence>
<evidence type="ECO:0000313" key="11">
    <source>
        <dbReference type="Proteomes" id="UP000502287"/>
    </source>
</evidence>
<evidence type="ECO:0000313" key="10">
    <source>
        <dbReference type="Proteomes" id="UP000276901"/>
    </source>
</evidence>
<evidence type="ECO:0000256" key="6">
    <source>
        <dbReference type="ARBA" id="ARBA00023136"/>
    </source>
</evidence>
<keyword evidence="3" id="KW-0997">Cell inner membrane</keyword>
<dbReference type="KEGG" id="fcl:A4G17_03225"/>
<name>A0AAE6X4N3_9PAST</name>
<feature type="transmembrane region" description="Helical" evidence="7">
    <location>
        <begin position="228"/>
        <end position="247"/>
    </location>
</feature>
<accession>A0AAE6X4N3</accession>
<keyword evidence="5 7" id="KW-1133">Transmembrane helix</keyword>
<dbReference type="Proteomes" id="UP000502287">
    <property type="component" value="Chromosome"/>
</dbReference>
<dbReference type="NCBIfam" id="NF002457">
    <property type="entry name" value="PRK01637.1"/>
    <property type="match status" value="1"/>
</dbReference>
<evidence type="ECO:0000256" key="4">
    <source>
        <dbReference type="ARBA" id="ARBA00022692"/>
    </source>
</evidence>
<keyword evidence="10" id="KW-1185">Reference proteome</keyword>
<proteinExistence type="inferred from homology"/>
<evidence type="ECO:0000256" key="1">
    <source>
        <dbReference type="ARBA" id="ARBA00004651"/>
    </source>
</evidence>
<dbReference type="Pfam" id="PF03631">
    <property type="entry name" value="Virul_fac_BrkB"/>
    <property type="match status" value="1"/>
</dbReference>
<feature type="transmembrane region" description="Helical" evidence="7">
    <location>
        <begin position="173"/>
        <end position="190"/>
    </location>
</feature>
<feature type="transmembrane region" description="Helical" evidence="7">
    <location>
        <begin position="124"/>
        <end position="153"/>
    </location>
</feature>
<keyword evidence="4 7" id="KW-0812">Transmembrane</keyword>
<dbReference type="HAMAP" id="MF_00672">
    <property type="entry name" value="UPF0761"/>
    <property type="match status" value="1"/>
</dbReference>
<evidence type="ECO:0000256" key="5">
    <source>
        <dbReference type="ARBA" id="ARBA00022989"/>
    </source>
</evidence>
<dbReference type="Proteomes" id="UP000276901">
    <property type="component" value="Unassembled WGS sequence"/>
</dbReference>
<protein>
    <recommendedName>
        <fullName evidence="7">UPF0761 membrane protein A4G17_03225</fullName>
    </recommendedName>
</protein>
<evidence type="ECO:0000313" key="8">
    <source>
        <dbReference type="EMBL" id="QIM64523.1"/>
    </source>
</evidence>
<keyword evidence="6 7" id="KW-0472">Membrane</keyword>
<dbReference type="PANTHER" id="PTHR30213">
    <property type="entry name" value="INNER MEMBRANE PROTEIN YHJD"/>
    <property type="match status" value="1"/>
</dbReference>
<dbReference type="InterPro" id="IPR017039">
    <property type="entry name" value="Virul_fac_BrkB"/>
</dbReference>
<gene>
    <name evidence="8" type="ORF">A4G17_03225</name>
    <name evidence="9" type="ORF">EDC49_1940</name>
</gene>